<gene>
    <name evidence="9" type="ORF">SAMN05421788_101557</name>
</gene>
<protein>
    <submittedName>
        <fullName evidence="9">Tetratricopeptide repeat-containing protein</fullName>
    </submittedName>
</protein>
<feature type="region of interest" description="Disordered" evidence="6">
    <location>
        <begin position="636"/>
        <end position="656"/>
    </location>
</feature>
<feature type="chain" id="PRO_5030023212" evidence="7">
    <location>
        <begin position="23"/>
        <end position="663"/>
    </location>
</feature>
<dbReference type="EMBL" id="FTOR01000001">
    <property type="protein sequence ID" value="SIS67451.1"/>
    <property type="molecule type" value="Genomic_DNA"/>
</dbReference>
<comment type="subcellular location">
    <subcellularLocation>
        <location evidence="1">Cell outer membrane</location>
    </subcellularLocation>
</comment>
<dbReference type="Gene3D" id="2.120.10.30">
    <property type="entry name" value="TolB, C-terminal domain"/>
    <property type="match status" value="1"/>
</dbReference>
<keyword evidence="7" id="KW-0732">Signal</keyword>
<feature type="signal peptide" evidence="7">
    <location>
        <begin position="1"/>
        <end position="22"/>
    </location>
</feature>
<dbReference type="SUPFAM" id="SSF48452">
    <property type="entry name" value="TPR-like"/>
    <property type="match status" value="1"/>
</dbReference>
<dbReference type="InterPro" id="IPR036737">
    <property type="entry name" value="OmpA-like_sf"/>
</dbReference>
<accession>A0A173MN83</accession>
<dbReference type="InterPro" id="IPR019734">
    <property type="entry name" value="TPR_rpt"/>
</dbReference>
<keyword evidence="10" id="KW-1185">Reference proteome</keyword>
<dbReference type="PANTHER" id="PTHR30329">
    <property type="entry name" value="STATOR ELEMENT OF FLAGELLAR MOTOR COMPLEX"/>
    <property type="match status" value="1"/>
</dbReference>
<feature type="repeat" description="TPR" evidence="4">
    <location>
        <begin position="82"/>
        <end position="115"/>
    </location>
</feature>
<dbReference type="KEGG" id="fln:FLA_5163"/>
<dbReference type="Gene3D" id="3.30.1330.60">
    <property type="entry name" value="OmpA-like domain"/>
    <property type="match status" value="1"/>
</dbReference>
<dbReference type="RefSeq" id="WP_231940325.1">
    <property type="nucleotide sequence ID" value="NZ_AP017422.1"/>
</dbReference>
<dbReference type="SUPFAM" id="SSF49464">
    <property type="entry name" value="Carboxypeptidase regulatory domain-like"/>
    <property type="match status" value="1"/>
</dbReference>
<dbReference type="Gene3D" id="2.60.40.1120">
    <property type="entry name" value="Carboxypeptidase-like, regulatory domain"/>
    <property type="match status" value="1"/>
</dbReference>
<dbReference type="PANTHER" id="PTHR30329:SF21">
    <property type="entry name" value="LIPOPROTEIN YIAD-RELATED"/>
    <property type="match status" value="1"/>
</dbReference>
<dbReference type="PRINTS" id="PR01021">
    <property type="entry name" value="OMPADOMAIN"/>
</dbReference>
<dbReference type="InterPro" id="IPR011659">
    <property type="entry name" value="WD40"/>
</dbReference>
<reference evidence="10" key="1">
    <citation type="submission" date="2017-01" db="EMBL/GenBank/DDBJ databases">
        <authorList>
            <person name="Varghese N."/>
            <person name="Submissions S."/>
        </authorList>
    </citation>
    <scope>NUCLEOTIDE SEQUENCE [LARGE SCALE GENOMIC DNA]</scope>
    <source>
        <strain evidence="10">DSM 21054</strain>
    </source>
</reference>
<evidence type="ECO:0000313" key="9">
    <source>
        <dbReference type="EMBL" id="SIS67451.1"/>
    </source>
</evidence>
<evidence type="ECO:0000256" key="6">
    <source>
        <dbReference type="SAM" id="MobiDB-lite"/>
    </source>
</evidence>
<feature type="domain" description="OmpA-like" evidence="8">
    <location>
        <begin position="543"/>
        <end position="663"/>
    </location>
</feature>
<evidence type="ECO:0000256" key="1">
    <source>
        <dbReference type="ARBA" id="ARBA00004442"/>
    </source>
</evidence>
<keyword evidence="2 5" id="KW-0472">Membrane</keyword>
<dbReference type="Pfam" id="PF13620">
    <property type="entry name" value="CarboxypepD_reg"/>
    <property type="match status" value="1"/>
</dbReference>
<dbReference type="Proteomes" id="UP000186917">
    <property type="component" value="Unassembled WGS sequence"/>
</dbReference>
<dbReference type="InterPro" id="IPR011990">
    <property type="entry name" value="TPR-like_helical_dom_sf"/>
</dbReference>
<proteinExistence type="predicted"/>
<keyword evidence="3" id="KW-0998">Cell outer membrane</keyword>
<evidence type="ECO:0000259" key="8">
    <source>
        <dbReference type="PROSITE" id="PS51123"/>
    </source>
</evidence>
<dbReference type="PROSITE" id="PS50005">
    <property type="entry name" value="TPR"/>
    <property type="match status" value="1"/>
</dbReference>
<dbReference type="SUPFAM" id="SSF103088">
    <property type="entry name" value="OmpA-like"/>
    <property type="match status" value="1"/>
</dbReference>
<dbReference type="InterPro" id="IPR050330">
    <property type="entry name" value="Bact_OuterMem_StrucFunc"/>
</dbReference>
<evidence type="ECO:0000256" key="3">
    <source>
        <dbReference type="ARBA" id="ARBA00023237"/>
    </source>
</evidence>
<dbReference type="SUPFAM" id="SSF82171">
    <property type="entry name" value="DPP6 N-terminal domain-like"/>
    <property type="match status" value="1"/>
</dbReference>
<dbReference type="Gene3D" id="1.25.40.10">
    <property type="entry name" value="Tetratricopeptide repeat domain"/>
    <property type="match status" value="1"/>
</dbReference>
<dbReference type="InterPro" id="IPR011042">
    <property type="entry name" value="6-blade_b-propeller_TolB-like"/>
</dbReference>
<dbReference type="PROSITE" id="PS01068">
    <property type="entry name" value="OMPA_1"/>
    <property type="match status" value="1"/>
</dbReference>
<dbReference type="Pfam" id="PF00691">
    <property type="entry name" value="OmpA"/>
    <property type="match status" value="1"/>
</dbReference>
<evidence type="ECO:0000256" key="4">
    <source>
        <dbReference type="PROSITE-ProRule" id="PRU00339"/>
    </source>
</evidence>
<evidence type="ECO:0000256" key="5">
    <source>
        <dbReference type="PROSITE-ProRule" id="PRU00473"/>
    </source>
</evidence>
<dbReference type="STRING" id="477680.SAMN05421788_101557"/>
<dbReference type="Pfam" id="PF07676">
    <property type="entry name" value="PD40"/>
    <property type="match status" value="1"/>
</dbReference>
<evidence type="ECO:0000256" key="2">
    <source>
        <dbReference type="ARBA" id="ARBA00023136"/>
    </source>
</evidence>
<keyword evidence="4" id="KW-0802">TPR repeat</keyword>
<dbReference type="InterPro" id="IPR006690">
    <property type="entry name" value="OMPA-like_CS"/>
</dbReference>
<sequence>MMKKIYVSVAFLLSGYTLYAQFGDNYLKAADNYYTNGDYSSASNYYEKYLTAGNSKESGHYDPYNAEALARKTSNAKSAGHLQAVYKLAESYRQLTHYAKAAPYYKEVVETDKQAFPLARFYYASVLKKLEQYKEAETTLQSFLQEYTADDAYARTAKQELQSLRFIQEQLQKADVKLYTVSKAAINSEGATYAPVWLDNNTVLFTSTRADNAAAKNTVHINRIYETALPAGAVTKTNLPQVEGGHQGVVSVSADGNRMFITRWTVKAGKKTAGIYRSERSATGWSAPELLEPSVNAPGANNQQPFVSADGAWLWFASDRTGGAGGYDLWYVPLDGSGHAGAAQNAGSVINTAADEQAPYYHAPSATLVFTSNGRVGMGGYDLYSSKGTPGQWSEPKNMGYPVNSVKDDMYFVSKSHNKNLLSDVFVSSDRSSACCLEVLALQKQQPAKQVAGQVVDCSNGSPLAGARVVVLDTVSGKMVYSQAADAQGRYSFTIPAFVPLKVTANAAQYKPGQLSVAAPADEEALSLNNPALCLQHEPLPEVGEVEVMHYMYFELNSAAILDSSKPTLDELAKTLLDNPAVTIEISGHTDNVGTKAYNQKLSQERADNVVAYLESKGVAAARLKAVGYGDTMPVAENTKADGSDNPEGRQQNRRIEFKILSK</sequence>
<organism evidence="9 10">
    <name type="scientific">Filimonas lacunae</name>
    <dbReference type="NCBI Taxonomy" id="477680"/>
    <lineage>
        <taxon>Bacteria</taxon>
        <taxon>Pseudomonadati</taxon>
        <taxon>Bacteroidota</taxon>
        <taxon>Chitinophagia</taxon>
        <taxon>Chitinophagales</taxon>
        <taxon>Chitinophagaceae</taxon>
        <taxon>Filimonas</taxon>
    </lineage>
</organism>
<dbReference type="AlphaFoldDB" id="A0A173MN83"/>
<evidence type="ECO:0000256" key="7">
    <source>
        <dbReference type="SAM" id="SignalP"/>
    </source>
</evidence>
<dbReference type="GO" id="GO:0009279">
    <property type="term" value="C:cell outer membrane"/>
    <property type="evidence" value="ECO:0007669"/>
    <property type="project" value="UniProtKB-SubCell"/>
</dbReference>
<evidence type="ECO:0000313" key="10">
    <source>
        <dbReference type="Proteomes" id="UP000186917"/>
    </source>
</evidence>
<dbReference type="CDD" id="cd07185">
    <property type="entry name" value="OmpA_C-like"/>
    <property type="match status" value="1"/>
</dbReference>
<name>A0A173MN83_9BACT</name>
<dbReference type="PROSITE" id="PS51123">
    <property type="entry name" value="OMPA_2"/>
    <property type="match status" value="1"/>
</dbReference>
<dbReference type="InterPro" id="IPR008969">
    <property type="entry name" value="CarboxyPept-like_regulatory"/>
</dbReference>
<dbReference type="InterPro" id="IPR006664">
    <property type="entry name" value="OMP_bac"/>
</dbReference>
<dbReference type="InterPro" id="IPR006665">
    <property type="entry name" value="OmpA-like"/>
</dbReference>